<dbReference type="Gramene" id="KQK14154">
    <property type="protein sequence ID" value="KQK14154"/>
    <property type="gene ID" value="BRADI_1g14560v3"/>
</dbReference>
<dbReference type="InterPro" id="IPR044837">
    <property type="entry name" value="REM16-like"/>
</dbReference>
<dbReference type="ExpressionAtlas" id="A0A0Q3NBF5">
    <property type="expression patterns" value="baseline and differential"/>
</dbReference>
<feature type="domain" description="TF-B3" evidence="7">
    <location>
        <begin position="14"/>
        <end position="107"/>
    </location>
</feature>
<dbReference type="SMART" id="SM01019">
    <property type="entry name" value="B3"/>
    <property type="match status" value="4"/>
</dbReference>
<organism evidence="8">
    <name type="scientific">Brachypodium distachyon</name>
    <name type="common">Purple false brome</name>
    <name type="synonym">Trachynia distachya</name>
    <dbReference type="NCBI Taxonomy" id="15368"/>
    <lineage>
        <taxon>Eukaryota</taxon>
        <taxon>Viridiplantae</taxon>
        <taxon>Streptophyta</taxon>
        <taxon>Embryophyta</taxon>
        <taxon>Tracheophyta</taxon>
        <taxon>Spermatophyta</taxon>
        <taxon>Magnoliopsida</taxon>
        <taxon>Liliopsida</taxon>
        <taxon>Poales</taxon>
        <taxon>Poaceae</taxon>
        <taxon>BOP clade</taxon>
        <taxon>Pooideae</taxon>
        <taxon>Stipodae</taxon>
        <taxon>Brachypodieae</taxon>
        <taxon>Brachypodium</taxon>
    </lineage>
</organism>
<keyword evidence="10" id="KW-1185">Reference proteome</keyword>
<evidence type="ECO:0000256" key="1">
    <source>
        <dbReference type="ARBA" id="ARBA00004123"/>
    </source>
</evidence>
<evidence type="ECO:0000256" key="2">
    <source>
        <dbReference type="ARBA" id="ARBA00023015"/>
    </source>
</evidence>
<feature type="region of interest" description="Disordered" evidence="6">
    <location>
        <begin position="126"/>
        <end position="191"/>
    </location>
</feature>
<dbReference type="GeneID" id="100838040"/>
<dbReference type="PROSITE" id="PS50863">
    <property type="entry name" value="B3"/>
    <property type="match status" value="3"/>
</dbReference>
<keyword evidence="5" id="KW-0539">Nucleus</keyword>
<dbReference type="RefSeq" id="XP_010232586.1">
    <property type="nucleotide sequence ID" value="XM_010234284.3"/>
</dbReference>
<proteinExistence type="predicted"/>
<evidence type="ECO:0000256" key="3">
    <source>
        <dbReference type="ARBA" id="ARBA00023125"/>
    </source>
</evidence>
<evidence type="ECO:0000256" key="6">
    <source>
        <dbReference type="SAM" id="MobiDB-lite"/>
    </source>
</evidence>
<feature type="compositionally biased region" description="Low complexity" evidence="6">
    <location>
        <begin position="128"/>
        <end position="137"/>
    </location>
</feature>
<evidence type="ECO:0000313" key="9">
    <source>
        <dbReference type="EnsemblPlants" id="KQK14150"/>
    </source>
</evidence>
<keyword evidence="4" id="KW-0804">Transcription</keyword>
<dbReference type="InterPro" id="IPR003340">
    <property type="entry name" value="B3_DNA-bd"/>
</dbReference>
<dbReference type="Proteomes" id="UP000008810">
    <property type="component" value="Chromosome 1"/>
</dbReference>
<dbReference type="STRING" id="15368.A0A0Q3NBF5"/>
<evidence type="ECO:0000256" key="5">
    <source>
        <dbReference type="ARBA" id="ARBA00023242"/>
    </source>
</evidence>
<reference evidence="8 9" key="1">
    <citation type="journal article" date="2010" name="Nature">
        <title>Genome sequencing and analysis of the model grass Brachypodium distachyon.</title>
        <authorList>
            <consortium name="International Brachypodium Initiative"/>
        </authorList>
    </citation>
    <scope>NUCLEOTIDE SEQUENCE [LARGE SCALE GENOMIC DNA]</scope>
    <source>
        <strain evidence="8">Bd21</strain>
        <strain evidence="9">cv. Bd21</strain>
    </source>
</reference>
<dbReference type="Gene3D" id="2.40.330.10">
    <property type="entry name" value="DNA-binding pseudobarrel domain"/>
    <property type="match status" value="4"/>
</dbReference>
<feature type="compositionally biased region" description="Basic and acidic residues" evidence="6">
    <location>
        <begin position="181"/>
        <end position="191"/>
    </location>
</feature>
<evidence type="ECO:0000259" key="7">
    <source>
        <dbReference type="PROSITE" id="PS50863"/>
    </source>
</evidence>
<dbReference type="Pfam" id="PF02362">
    <property type="entry name" value="B3"/>
    <property type="match status" value="4"/>
</dbReference>
<dbReference type="OrthoDB" id="676899at2759"/>
<feature type="compositionally biased region" description="Basic and acidic residues" evidence="6">
    <location>
        <begin position="351"/>
        <end position="360"/>
    </location>
</feature>
<dbReference type="PANTHER" id="PTHR31391">
    <property type="entry name" value="B3 DOMAIN-CONTAINING PROTEIN OS11G0197600-RELATED"/>
    <property type="match status" value="1"/>
</dbReference>
<dbReference type="EnsemblPlants" id="KQK14154">
    <property type="protein sequence ID" value="KQK14154"/>
    <property type="gene ID" value="BRADI_1g14560v3"/>
</dbReference>
<dbReference type="GO" id="GO:0003677">
    <property type="term" value="F:DNA binding"/>
    <property type="evidence" value="ECO:0007669"/>
    <property type="project" value="UniProtKB-KW"/>
</dbReference>
<feature type="compositionally biased region" description="Polar residues" evidence="6">
    <location>
        <begin position="367"/>
        <end position="387"/>
    </location>
</feature>
<feature type="domain" description="TF-B3" evidence="7">
    <location>
        <begin position="588"/>
        <end position="686"/>
    </location>
</feature>
<accession>A0A0Q3NBF5</accession>
<dbReference type="EMBL" id="CM000880">
    <property type="protein sequence ID" value="KQK14155.1"/>
    <property type="molecule type" value="Genomic_DNA"/>
</dbReference>
<dbReference type="GO" id="GO:0005634">
    <property type="term" value="C:nucleus"/>
    <property type="evidence" value="ECO:0007669"/>
    <property type="project" value="UniProtKB-SubCell"/>
</dbReference>
<dbReference type="KEGG" id="bdi:100838040"/>
<name>A0A0Q3NBF5_BRADI</name>
<dbReference type="Gramene" id="KQK14150">
    <property type="protein sequence ID" value="KQK14150"/>
    <property type="gene ID" value="BRADI_1g14560v3"/>
</dbReference>
<comment type="subcellular location">
    <subcellularLocation>
        <location evidence="1">Nucleus</location>
    </subcellularLocation>
</comment>
<dbReference type="InterPro" id="IPR015300">
    <property type="entry name" value="DNA-bd_pseudobarrel_sf"/>
</dbReference>
<dbReference type="RefSeq" id="XP_024313261.1">
    <property type="nucleotide sequence ID" value="XM_024457493.1"/>
</dbReference>
<feature type="region of interest" description="Disordered" evidence="6">
    <location>
        <begin position="335"/>
        <end position="394"/>
    </location>
</feature>
<evidence type="ECO:0000313" key="10">
    <source>
        <dbReference type="Proteomes" id="UP000008810"/>
    </source>
</evidence>
<feature type="compositionally biased region" description="Basic residues" evidence="6">
    <location>
        <begin position="153"/>
        <end position="164"/>
    </location>
</feature>
<feature type="compositionally biased region" description="Polar residues" evidence="6">
    <location>
        <begin position="138"/>
        <end position="147"/>
    </location>
</feature>
<dbReference type="Gramene" id="KQK14155">
    <property type="protein sequence ID" value="KQK14155"/>
    <property type="gene ID" value="BRADI_1g14560v3"/>
</dbReference>
<gene>
    <name evidence="9" type="primary">LOC100838040</name>
    <name evidence="8" type="ORF">BRADI_1g14560v3</name>
</gene>
<keyword evidence="2" id="KW-0805">Transcription regulation</keyword>
<reference evidence="8" key="2">
    <citation type="submission" date="2017-06" db="EMBL/GenBank/DDBJ databases">
        <title>WGS assembly of Brachypodium distachyon.</title>
        <authorList>
            <consortium name="The International Brachypodium Initiative"/>
            <person name="Lucas S."/>
            <person name="Harmon-Smith M."/>
            <person name="Lail K."/>
            <person name="Tice H."/>
            <person name="Grimwood J."/>
            <person name="Bruce D."/>
            <person name="Barry K."/>
            <person name="Shu S."/>
            <person name="Lindquist E."/>
            <person name="Wang M."/>
            <person name="Pitluck S."/>
            <person name="Vogel J.P."/>
            <person name="Garvin D.F."/>
            <person name="Mockler T.C."/>
            <person name="Schmutz J."/>
            <person name="Rokhsar D."/>
            <person name="Bevan M.W."/>
        </authorList>
    </citation>
    <scope>NUCLEOTIDE SEQUENCE</scope>
    <source>
        <strain evidence="8">Bd21</strain>
    </source>
</reference>
<evidence type="ECO:0000256" key="4">
    <source>
        <dbReference type="ARBA" id="ARBA00023163"/>
    </source>
</evidence>
<dbReference type="AlphaFoldDB" id="A0A0Q3NBF5"/>
<evidence type="ECO:0000313" key="8">
    <source>
        <dbReference type="EMBL" id="KQK14150.1"/>
    </source>
</evidence>
<dbReference type="EMBL" id="CM000880">
    <property type="protein sequence ID" value="KQK14154.1"/>
    <property type="molecule type" value="Genomic_DNA"/>
</dbReference>
<dbReference type="PANTHER" id="PTHR31391:SF23">
    <property type="entry name" value="B3 DOMAIN-CONTAINING PROTEIN OS03G0619800"/>
    <property type="match status" value="1"/>
</dbReference>
<dbReference type="EMBL" id="CM000880">
    <property type="protein sequence ID" value="KQK14150.1"/>
    <property type="molecule type" value="Genomic_DNA"/>
</dbReference>
<sequence length="688" mass="77816">MSNTCECCKKCGKAKRFVRRMDKNSRHSMVIPERFVNHFTRRMPGNIKLEAPDGNVYDVGVTKHRNRTIFQSGWETFLDANNIVHNNSLMFRYLGGSYFKVALFDSSGCEKVVPCPRIKSIGQEPITSSVGMSSSSSYHNTQLSVSRSDGCHSGRRGNGAKRAKTYAASSPSEDLSGEDNPYEHDSSESDDHIVPKPLYILSVQCYLTEEQVARIVTLVDEIQPDMPLLVTLIRKPNVKPYPDLVIPKDYATAYFPHRSQIITFQLAGQTKTWHCKFRARPDGGRCNLYGCYFVRDNHLLQGDLCLFQPMTNDEGTTFTVMTHVLPKASIDHPSDIIPSSASTKMTSQVCVKEEQSDASRRPVGCESGSSSHSRNTTNKTVISSPSEESGEDNPSGCNFFDSDDVCTPPGHDYVLSRWSYLAEAQKEKVVMLIRKVQPRSRVFVAIMRKSNVQPLYPCLIICKEYATVYFPRESASVTLQRPGKSKKWHPRFYKRKDGSMHKIRGQWSDFVCDNRVEEGDICIFVPAKGGRRSTFTVHLLRVENDMHAGPSDEQEKPYILSQTSSLSPLQQSLVEDKTQAIQSEAPLYVAIMNNTSVGVNQRYTMEFGAQFAAVYLPKGGQTMLLQHTGKIWHTKMRVRHGTRWVLGEGWRKFVIDNRLQVGDICLFELKKNRRKLTMVVHIIFSHQC</sequence>
<dbReference type="CDD" id="cd10017">
    <property type="entry name" value="B3_DNA"/>
    <property type="match status" value="4"/>
</dbReference>
<dbReference type="EnsemblPlants" id="KQK14155">
    <property type="protein sequence ID" value="KQK14155"/>
    <property type="gene ID" value="BRADI_1g14560v3"/>
</dbReference>
<dbReference type="EnsemblPlants" id="KQK14150">
    <property type="protein sequence ID" value="KQK14150"/>
    <property type="gene ID" value="BRADI_1g14560v3"/>
</dbReference>
<keyword evidence="3" id="KW-0238">DNA-binding</keyword>
<protein>
    <recommendedName>
        <fullName evidence="7">TF-B3 domain-containing protein</fullName>
    </recommendedName>
</protein>
<dbReference type="RefSeq" id="XP_010232581.1">
    <property type="nucleotide sequence ID" value="XM_010234279.3"/>
</dbReference>
<feature type="domain" description="TF-B3" evidence="7">
    <location>
        <begin position="444"/>
        <end position="543"/>
    </location>
</feature>
<dbReference type="SUPFAM" id="SSF101936">
    <property type="entry name" value="DNA-binding pseudobarrel domain"/>
    <property type="match status" value="4"/>
</dbReference>
<reference evidence="9" key="3">
    <citation type="submission" date="2018-08" db="UniProtKB">
        <authorList>
            <consortium name="EnsemblPlants"/>
        </authorList>
    </citation>
    <scope>IDENTIFICATION</scope>
    <source>
        <strain evidence="9">cv. Bd21</strain>
    </source>
</reference>